<feature type="transmembrane region" description="Helical" evidence="1">
    <location>
        <begin position="142"/>
        <end position="160"/>
    </location>
</feature>
<dbReference type="AlphaFoldDB" id="A0A4R2TT63"/>
<comment type="caution">
    <text evidence="2">The sequence shown here is derived from an EMBL/GenBank/DDBJ whole genome shotgun (WGS) entry which is preliminary data.</text>
</comment>
<dbReference type="Proteomes" id="UP000295504">
    <property type="component" value="Unassembled WGS sequence"/>
</dbReference>
<evidence type="ECO:0000313" key="3">
    <source>
        <dbReference type="Proteomes" id="UP000295504"/>
    </source>
</evidence>
<feature type="transmembrane region" description="Helical" evidence="1">
    <location>
        <begin position="107"/>
        <end position="130"/>
    </location>
</feature>
<feature type="transmembrane region" description="Helical" evidence="1">
    <location>
        <begin position="197"/>
        <end position="217"/>
    </location>
</feature>
<gene>
    <name evidence="2" type="ORF">EDD79_100286</name>
</gene>
<reference evidence="2 3" key="1">
    <citation type="submission" date="2019-03" db="EMBL/GenBank/DDBJ databases">
        <title>Genomic Encyclopedia of Type Strains, Phase IV (KMG-IV): sequencing the most valuable type-strain genomes for metagenomic binning, comparative biology and taxonomic classification.</title>
        <authorList>
            <person name="Goeker M."/>
        </authorList>
    </citation>
    <scope>NUCLEOTIDE SEQUENCE [LARGE SCALE GENOMIC DNA]</scope>
    <source>
        <strain evidence="2 3">DSM 100013</strain>
    </source>
</reference>
<accession>A0A4R2TT63</accession>
<name>A0A4R2TT63_9FIRM</name>
<evidence type="ECO:0000313" key="2">
    <source>
        <dbReference type="EMBL" id="TCQ07090.1"/>
    </source>
</evidence>
<feature type="transmembrane region" description="Helical" evidence="1">
    <location>
        <begin position="36"/>
        <end position="58"/>
    </location>
</feature>
<organism evidence="2 3">
    <name type="scientific">Serpentinicella alkaliphila</name>
    <dbReference type="NCBI Taxonomy" id="1734049"/>
    <lineage>
        <taxon>Bacteria</taxon>
        <taxon>Bacillati</taxon>
        <taxon>Bacillota</taxon>
        <taxon>Clostridia</taxon>
        <taxon>Peptostreptococcales</taxon>
        <taxon>Natronincolaceae</taxon>
        <taxon>Serpentinicella</taxon>
    </lineage>
</organism>
<feature type="transmembrane region" description="Helical" evidence="1">
    <location>
        <begin position="79"/>
        <end position="101"/>
    </location>
</feature>
<sequence>MKFMLIYPIILGFIARFIVPKIATSSGFTVQEAADLILGILILLVPHIFGAIIGFSILDDRDDNIFTSIKVTPLNIINFLLFKVLTVFILSFVACFFVIWFSNIWTLTYYEIIVLAMLASLGAPISGLLINVVAKNKIEGFAIMKGTGIILVFPIVSLFFRDVRELFFSFAPGFWVVKALSSMVTGKGLLFLTFSQYYLIGIIYLLILNILLFKLFIHKVKVD</sequence>
<keyword evidence="3" id="KW-1185">Reference proteome</keyword>
<keyword evidence="1" id="KW-1133">Transmembrane helix</keyword>
<proteinExistence type="predicted"/>
<dbReference type="RefSeq" id="WP_243098155.1">
    <property type="nucleotide sequence ID" value="NZ_CP058648.1"/>
</dbReference>
<dbReference type="EMBL" id="SLYC01000002">
    <property type="protein sequence ID" value="TCQ07090.1"/>
    <property type="molecule type" value="Genomic_DNA"/>
</dbReference>
<evidence type="ECO:0000256" key="1">
    <source>
        <dbReference type="SAM" id="Phobius"/>
    </source>
</evidence>
<keyword evidence="1" id="KW-0472">Membrane</keyword>
<keyword evidence="1" id="KW-0812">Transmembrane</keyword>
<protein>
    <submittedName>
        <fullName evidence="2">Fluoroquinolone transport system permease protein</fullName>
    </submittedName>
</protein>